<organism evidence="2 3">
    <name type="scientific">Nocardioides jiangxiensis</name>
    <dbReference type="NCBI Taxonomy" id="3064524"/>
    <lineage>
        <taxon>Bacteria</taxon>
        <taxon>Bacillati</taxon>
        <taxon>Actinomycetota</taxon>
        <taxon>Actinomycetes</taxon>
        <taxon>Propionibacteriales</taxon>
        <taxon>Nocardioidaceae</taxon>
        <taxon>Nocardioides</taxon>
    </lineage>
</organism>
<sequence length="82" mass="8682">MSEPSSTSPDEQAGPVAAPEPSDPPAAAQPAQPAEPAWKRKARLAAVFGDVVPESTGDDRDEQRSSGTSEEWLKRQVPPHHG</sequence>
<reference evidence="2 3" key="1">
    <citation type="submission" date="2023-07" db="EMBL/GenBank/DDBJ databases">
        <title>Nocardioides sp. nov WY-20 isolated from soil.</title>
        <authorList>
            <person name="Liu B."/>
            <person name="Wan Y."/>
        </authorList>
    </citation>
    <scope>NUCLEOTIDE SEQUENCE [LARGE SCALE GENOMIC DNA]</scope>
    <source>
        <strain evidence="2 3">WY-20</strain>
    </source>
</reference>
<feature type="compositionally biased region" description="Low complexity" evidence="1">
    <location>
        <begin position="15"/>
        <end position="36"/>
    </location>
</feature>
<evidence type="ECO:0000313" key="3">
    <source>
        <dbReference type="Proteomes" id="UP001233314"/>
    </source>
</evidence>
<name>A0ABT9AZ97_9ACTN</name>
<proteinExistence type="predicted"/>
<dbReference type="EMBL" id="JAUQTA010000001">
    <property type="protein sequence ID" value="MDO7867698.1"/>
    <property type="molecule type" value="Genomic_DNA"/>
</dbReference>
<dbReference type="RefSeq" id="WP_305027085.1">
    <property type="nucleotide sequence ID" value="NZ_JAUQTA010000001.1"/>
</dbReference>
<feature type="compositionally biased region" description="Polar residues" evidence="1">
    <location>
        <begin position="1"/>
        <end position="10"/>
    </location>
</feature>
<accession>A0ABT9AZ97</accession>
<keyword evidence="3" id="KW-1185">Reference proteome</keyword>
<dbReference type="Proteomes" id="UP001233314">
    <property type="component" value="Unassembled WGS sequence"/>
</dbReference>
<comment type="caution">
    <text evidence="2">The sequence shown here is derived from an EMBL/GenBank/DDBJ whole genome shotgun (WGS) entry which is preliminary data.</text>
</comment>
<feature type="region of interest" description="Disordered" evidence="1">
    <location>
        <begin position="1"/>
        <end position="82"/>
    </location>
</feature>
<evidence type="ECO:0000256" key="1">
    <source>
        <dbReference type="SAM" id="MobiDB-lite"/>
    </source>
</evidence>
<protein>
    <submittedName>
        <fullName evidence="2">Uncharacterized protein</fullName>
    </submittedName>
</protein>
<evidence type="ECO:0000313" key="2">
    <source>
        <dbReference type="EMBL" id="MDO7867698.1"/>
    </source>
</evidence>
<gene>
    <name evidence="2" type="ORF">Q5722_04865</name>
</gene>